<dbReference type="EMBL" id="LRPC01000023">
    <property type="protein sequence ID" value="KYG75171.1"/>
    <property type="molecule type" value="Genomic_DNA"/>
</dbReference>
<sequence length="125" mass="14148">MAQNRFKVKSENQGSGKGFFGFLSSGLKLGKAFETGFPVKYMPKVIFAVLLGIVYVWNNHYAERSTRTLDKLEGEVEDLRADVTTLEAEYMYSSKQSEVAKKVKDLGLEESKEPPIKIIVDKDEY</sequence>
<name>A0A150X8W3_9BACT</name>
<organism evidence="3 4">
    <name type="scientific">Roseivirga spongicola</name>
    <dbReference type="NCBI Taxonomy" id="333140"/>
    <lineage>
        <taxon>Bacteria</taxon>
        <taxon>Pseudomonadati</taxon>
        <taxon>Bacteroidota</taxon>
        <taxon>Cytophagia</taxon>
        <taxon>Cytophagales</taxon>
        <taxon>Roseivirgaceae</taxon>
        <taxon>Roseivirga</taxon>
    </lineage>
</organism>
<accession>A0A150X8W3</accession>
<gene>
    <name evidence="3" type="ORF">AWW68_10200</name>
</gene>
<comment type="caution">
    <text evidence="3">The sequence shown here is derived from an EMBL/GenBank/DDBJ whole genome shotgun (WGS) entry which is preliminary data.</text>
</comment>
<reference evidence="3 4" key="1">
    <citation type="submission" date="2016-01" db="EMBL/GenBank/DDBJ databases">
        <title>Genome sequencing of Roseivirga spongicola UST030701-084.</title>
        <authorList>
            <person name="Selvaratnam C."/>
            <person name="Thevarajoo S."/>
            <person name="Goh K.M."/>
            <person name="Ee R."/>
            <person name="Chan K.-G."/>
            <person name="Chong C.S."/>
        </authorList>
    </citation>
    <scope>NUCLEOTIDE SEQUENCE [LARGE SCALE GENOMIC DNA]</scope>
    <source>
        <strain evidence="3 4">UST030701-084</strain>
    </source>
</reference>
<dbReference type="STRING" id="333140.AWW68_10200"/>
<dbReference type="Proteomes" id="UP000075606">
    <property type="component" value="Unassembled WGS sequence"/>
</dbReference>
<dbReference type="AlphaFoldDB" id="A0A150X8W3"/>
<dbReference type="RefSeq" id="WP_068220969.1">
    <property type="nucleotide sequence ID" value="NZ_CP139724.1"/>
</dbReference>
<feature type="transmembrane region" description="Helical" evidence="2">
    <location>
        <begin position="41"/>
        <end position="58"/>
    </location>
</feature>
<keyword evidence="4" id="KW-1185">Reference proteome</keyword>
<evidence type="ECO:0000313" key="3">
    <source>
        <dbReference type="EMBL" id="KYG75171.1"/>
    </source>
</evidence>
<keyword evidence="1" id="KW-0175">Coiled coil</keyword>
<evidence type="ECO:0008006" key="5">
    <source>
        <dbReference type="Google" id="ProtNLM"/>
    </source>
</evidence>
<keyword evidence="2" id="KW-0812">Transmembrane</keyword>
<proteinExistence type="predicted"/>
<protein>
    <recommendedName>
        <fullName evidence="5">Cell division protein FtsL</fullName>
    </recommendedName>
</protein>
<dbReference type="InterPro" id="IPR045755">
    <property type="entry name" value="FtsL-like"/>
</dbReference>
<evidence type="ECO:0000313" key="4">
    <source>
        <dbReference type="Proteomes" id="UP000075606"/>
    </source>
</evidence>
<feature type="coiled-coil region" evidence="1">
    <location>
        <begin position="62"/>
        <end position="89"/>
    </location>
</feature>
<evidence type="ECO:0000256" key="1">
    <source>
        <dbReference type="SAM" id="Coils"/>
    </source>
</evidence>
<keyword evidence="2" id="KW-1133">Transmembrane helix</keyword>
<keyword evidence="2" id="KW-0472">Membrane</keyword>
<dbReference type="OrthoDB" id="981249at2"/>
<evidence type="ECO:0000256" key="2">
    <source>
        <dbReference type="SAM" id="Phobius"/>
    </source>
</evidence>
<dbReference type="Pfam" id="PF19579">
    <property type="entry name" value="FtsL_2"/>
    <property type="match status" value="1"/>
</dbReference>